<evidence type="ECO:0000313" key="4">
    <source>
        <dbReference type="Proteomes" id="UP001150907"/>
    </source>
</evidence>
<dbReference type="GO" id="GO:0008061">
    <property type="term" value="F:chitin binding"/>
    <property type="evidence" value="ECO:0007669"/>
    <property type="project" value="InterPro"/>
</dbReference>
<dbReference type="PROSITE" id="PS50940">
    <property type="entry name" value="CHIT_BIND_II"/>
    <property type="match status" value="1"/>
</dbReference>
<feature type="signal peptide" evidence="1">
    <location>
        <begin position="1"/>
        <end position="29"/>
    </location>
</feature>
<dbReference type="SUPFAM" id="SSF57625">
    <property type="entry name" value="Invertebrate chitin-binding proteins"/>
    <property type="match status" value="1"/>
</dbReference>
<dbReference type="InterPro" id="IPR002557">
    <property type="entry name" value="Chitin-bd_dom"/>
</dbReference>
<keyword evidence="4" id="KW-1185">Reference proteome</keyword>
<evidence type="ECO:0000259" key="2">
    <source>
        <dbReference type="PROSITE" id="PS50940"/>
    </source>
</evidence>
<dbReference type="Gene3D" id="2.170.140.10">
    <property type="entry name" value="Chitin binding domain"/>
    <property type="match status" value="1"/>
</dbReference>
<evidence type="ECO:0000256" key="1">
    <source>
        <dbReference type="SAM" id="SignalP"/>
    </source>
</evidence>
<proteinExistence type="predicted"/>
<organism evidence="3 4">
    <name type="scientific">Coemansia thaxteri</name>
    <dbReference type="NCBI Taxonomy" id="2663907"/>
    <lineage>
        <taxon>Eukaryota</taxon>
        <taxon>Fungi</taxon>
        <taxon>Fungi incertae sedis</taxon>
        <taxon>Zoopagomycota</taxon>
        <taxon>Kickxellomycotina</taxon>
        <taxon>Kickxellomycetes</taxon>
        <taxon>Kickxellales</taxon>
        <taxon>Kickxellaceae</taxon>
        <taxon>Coemansia</taxon>
    </lineage>
</organism>
<comment type="caution">
    <text evidence="3">The sequence shown here is derived from an EMBL/GenBank/DDBJ whole genome shotgun (WGS) entry which is preliminary data.</text>
</comment>
<feature type="domain" description="Chitin-binding type-2" evidence="2">
    <location>
        <begin position="31"/>
        <end position="93"/>
    </location>
</feature>
<dbReference type="Proteomes" id="UP001150907">
    <property type="component" value="Unassembled WGS sequence"/>
</dbReference>
<dbReference type="EMBL" id="JANBQF010000070">
    <property type="protein sequence ID" value="KAJ2006166.1"/>
    <property type="molecule type" value="Genomic_DNA"/>
</dbReference>
<accession>A0A9W8EGI6</accession>
<keyword evidence="1" id="KW-0732">Signal</keyword>
<dbReference type="OrthoDB" id="6020543at2759"/>
<gene>
    <name evidence="3" type="ORF">H4R26_001540</name>
</gene>
<dbReference type="AlphaFoldDB" id="A0A9W8EGI6"/>
<name>A0A9W8EGI6_9FUNG</name>
<feature type="chain" id="PRO_5040818385" description="Chitin-binding type-2 domain-containing protein" evidence="1">
    <location>
        <begin position="30"/>
        <end position="95"/>
    </location>
</feature>
<dbReference type="GO" id="GO:0005576">
    <property type="term" value="C:extracellular region"/>
    <property type="evidence" value="ECO:0007669"/>
    <property type="project" value="InterPro"/>
</dbReference>
<protein>
    <recommendedName>
        <fullName evidence="2">Chitin-binding type-2 domain-containing protein</fullName>
    </recommendedName>
</protein>
<sequence>MFNTFVIMKWTLAFLAIAVLAAFTQAVVAADDICKGHTDAKTVGMPFAHPNICNQFLTCGSDGKPYVGTCPAGTFYDIKLTTCTAAAKDSCGSRK</sequence>
<dbReference type="Pfam" id="PF01607">
    <property type="entry name" value="CBM_14"/>
    <property type="match status" value="1"/>
</dbReference>
<evidence type="ECO:0000313" key="3">
    <source>
        <dbReference type="EMBL" id="KAJ2006166.1"/>
    </source>
</evidence>
<reference evidence="3" key="1">
    <citation type="submission" date="2022-07" db="EMBL/GenBank/DDBJ databases">
        <title>Phylogenomic reconstructions and comparative analyses of Kickxellomycotina fungi.</title>
        <authorList>
            <person name="Reynolds N.K."/>
            <person name="Stajich J.E."/>
            <person name="Barry K."/>
            <person name="Grigoriev I.V."/>
            <person name="Crous P."/>
            <person name="Smith M.E."/>
        </authorList>
    </citation>
    <scope>NUCLEOTIDE SEQUENCE</scope>
    <source>
        <strain evidence="3">IMI 214461</strain>
    </source>
</reference>
<dbReference type="SMART" id="SM00494">
    <property type="entry name" value="ChtBD2"/>
    <property type="match status" value="1"/>
</dbReference>
<dbReference type="InterPro" id="IPR036508">
    <property type="entry name" value="Chitin-bd_dom_sf"/>
</dbReference>